<name>A0AAW8R5X3_9ALTE</name>
<gene>
    <name evidence="1" type="ORF">RM544_11750</name>
</gene>
<dbReference type="RefSeq" id="WP_311361983.1">
    <property type="nucleotide sequence ID" value="NZ_JAVRIE010000004.1"/>
</dbReference>
<accession>A0AAW8R5X3</accession>
<reference evidence="1 2" key="1">
    <citation type="submission" date="2023-09" db="EMBL/GenBank/DDBJ databases">
        <authorList>
            <person name="Rey-Velasco X."/>
        </authorList>
    </citation>
    <scope>NUCLEOTIDE SEQUENCE [LARGE SCALE GENOMIC DNA]</scope>
    <source>
        <strain evidence="1 2">W409</strain>
    </source>
</reference>
<sequence length="691" mass="77815">MKSNLVVTIGASALVIIGVGAFLYPFNTPDSSESITPSAEITAKTVVIEQVSDQAAATTTKQASIITKIDFSASELSSMYEASRLHNTCQQELLNIDYRQKVVRQRFDTALTKINDEKQWALAVMHMHELGIVDAQEALSQINLYQLRRLRKNYEHHNSSSAPNQFQKDMMKNLQEISLALNNGDLSLLSESMKDFRELSEKKGLLTRVRQKETLLSPETMVGHAIATKSNINIEAILNVVPATHAMLNQAIRSGADTASVSRLLTSMDFSNKPAYTKYRKLQTALQVAIETNSIDVLQLLLEQDSLTNVQFTFSPVNIILMQAMIATERAVLSDEQLEMILLLRNFEHAAHLWPNEQLKKMQLMGYPGSIINDDLRDQMKALDIKAQVYRKLVSAQPSNLNTETRTYFDDTAEKLNQSRREYADKKSTCAPLKQAWKNQLPGLNMISDITPFLKPNLSFEAQVDHLALTSPTLVDVYYKQSLSNTSNTGDIEDAVDSIDDIRADFSQLSQALSKLEMDLFQRQFLVEKLCEEFDLEGVYASFPLAQFIDYNNTTTGSCLFEIADYYGQVKQEFFAHPDTFPSAIVHELNNYSVDEAIRLLNELERPEAKYTAGFPKGRDALMLALDMANSAGFEYDYGSLILGLLARTELTTAHYRRLHRLKVVDILLFENLASQFPAIEQASSQPFNIF</sequence>
<protein>
    <submittedName>
        <fullName evidence="1">Uncharacterized protein</fullName>
    </submittedName>
</protein>
<dbReference type="AlphaFoldDB" id="A0AAW8R5X3"/>
<dbReference type="EMBL" id="JAVRIE010000004">
    <property type="protein sequence ID" value="MDT0583215.1"/>
    <property type="molecule type" value="Genomic_DNA"/>
</dbReference>
<proteinExistence type="predicted"/>
<organism evidence="1 2">
    <name type="scientific">Brumicola blandensis</name>
    <dbReference type="NCBI Taxonomy" id="3075611"/>
    <lineage>
        <taxon>Bacteria</taxon>
        <taxon>Pseudomonadati</taxon>
        <taxon>Pseudomonadota</taxon>
        <taxon>Gammaproteobacteria</taxon>
        <taxon>Alteromonadales</taxon>
        <taxon>Alteromonadaceae</taxon>
        <taxon>Brumicola</taxon>
    </lineage>
</organism>
<keyword evidence="2" id="KW-1185">Reference proteome</keyword>
<evidence type="ECO:0000313" key="2">
    <source>
        <dbReference type="Proteomes" id="UP001249020"/>
    </source>
</evidence>
<comment type="caution">
    <text evidence="1">The sequence shown here is derived from an EMBL/GenBank/DDBJ whole genome shotgun (WGS) entry which is preliminary data.</text>
</comment>
<evidence type="ECO:0000313" key="1">
    <source>
        <dbReference type="EMBL" id="MDT0583215.1"/>
    </source>
</evidence>
<dbReference type="Proteomes" id="UP001249020">
    <property type="component" value="Unassembled WGS sequence"/>
</dbReference>